<evidence type="ECO:0000313" key="3">
    <source>
        <dbReference type="Proteomes" id="UP001497644"/>
    </source>
</evidence>
<evidence type="ECO:0000313" key="2">
    <source>
        <dbReference type="EMBL" id="CAL1687915.1"/>
    </source>
</evidence>
<gene>
    <name evidence="2" type="ORF">LPLAT_LOCUS13085</name>
</gene>
<protein>
    <submittedName>
        <fullName evidence="2">Uncharacterized protein</fullName>
    </submittedName>
</protein>
<feature type="compositionally biased region" description="Basic and acidic residues" evidence="1">
    <location>
        <begin position="76"/>
        <end position="91"/>
    </location>
</feature>
<dbReference type="EMBL" id="OZ034831">
    <property type="protein sequence ID" value="CAL1687915.1"/>
    <property type="molecule type" value="Genomic_DNA"/>
</dbReference>
<evidence type="ECO:0000256" key="1">
    <source>
        <dbReference type="SAM" id="MobiDB-lite"/>
    </source>
</evidence>
<dbReference type="Proteomes" id="UP001497644">
    <property type="component" value="Chromosome 8"/>
</dbReference>
<organism evidence="2 3">
    <name type="scientific">Lasius platythorax</name>
    <dbReference type="NCBI Taxonomy" id="488582"/>
    <lineage>
        <taxon>Eukaryota</taxon>
        <taxon>Metazoa</taxon>
        <taxon>Ecdysozoa</taxon>
        <taxon>Arthropoda</taxon>
        <taxon>Hexapoda</taxon>
        <taxon>Insecta</taxon>
        <taxon>Pterygota</taxon>
        <taxon>Neoptera</taxon>
        <taxon>Endopterygota</taxon>
        <taxon>Hymenoptera</taxon>
        <taxon>Apocrita</taxon>
        <taxon>Aculeata</taxon>
        <taxon>Formicoidea</taxon>
        <taxon>Formicidae</taxon>
        <taxon>Formicinae</taxon>
        <taxon>Lasius</taxon>
        <taxon>Lasius</taxon>
    </lineage>
</organism>
<dbReference type="AlphaFoldDB" id="A0AAV2P9Z4"/>
<accession>A0AAV2P9Z4</accession>
<keyword evidence="3" id="KW-1185">Reference proteome</keyword>
<sequence>MFCDLNSESRNRRLDVRSGSLFRRLISFSLRIASLLPTSSSSFSQELATANLLLQCLQSFFLRLRFARRSGCTGASRDESCFSRGDEDTRLSRTSLPSGRDPGRSRGFLEAPSRRSSSFVLDAARDEEIALS</sequence>
<proteinExistence type="predicted"/>
<reference evidence="2" key="1">
    <citation type="submission" date="2024-04" db="EMBL/GenBank/DDBJ databases">
        <authorList>
            <consortium name="Molecular Ecology Group"/>
        </authorList>
    </citation>
    <scope>NUCLEOTIDE SEQUENCE</scope>
</reference>
<feature type="region of interest" description="Disordered" evidence="1">
    <location>
        <begin position="71"/>
        <end position="117"/>
    </location>
</feature>
<name>A0AAV2P9Z4_9HYME</name>